<dbReference type="SUPFAM" id="SSF53697">
    <property type="entry name" value="SIS domain"/>
    <property type="match status" value="1"/>
</dbReference>
<comment type="caution">
    <text evidence="2">The sequence shown here is derived from an EMBL/GenBank/DDBJ whole genome shotgun (WGS) entry which is preliminary data.</text>
</comment>
<dbReference type="Proteomes" id="UP000248395">
    <property type="component" value="Unassembled WGS sequence"/>
</dbReference>
<feature type="domain" description="SIS" evidence="1">
    <location>
        <begin position="42"/>
        <end position="190"/>
    </location>
</feature>
<evidence type="ECO:0000259" key="1">
    <source>
        <dbReference type="PROSITE" id="PS51464"/>
    </source>
</evidence>
<dbReference type="GO" id="GO:1901135">
    <property type="term" value="P:carbohydrate derivative metabolic process"/>
    <property type="evidence" value="ECO:0007669"/>
    <property type="project" value="InterPro"/>
</dbReference>
<dbReference type="PROSITE" id="PS51464">
    <property type="entry name" value="SIS"/>
    <property type="match status" value="1"/>
</dbReference>
<dbReference type="PANTHER" id="PTHR30390">
    <property type="entry name" value="SEDOHEPTULOSE 7-PHOSPHATE ISOMERASE / DNAA INITIATOR-ASSOCIATING FACTOR FOR REPLICATION INITIATION"/>
    <property type="match status" value="1"/>
</dbReference>
<protein>
    <submittedName>
        <fullName evidence="2">Phosphoheptose isomerase</fullName>
    </submittedName>
</protein>
<dbReference type="InterPro" id="IPR001347">
    <property type="entry name" value="SIS_dom"/>
</dbReference>
<dbReference type="OrthoDB" id="9810929at2"/>
<dbReference type="InterPro" id="IPR050099">
    <property type="entry name" value="SIS_GmhA/DiaA_subfam"/>
</dbReference>
<reference evidence="2 3" key="1">
    <citation type="submission" date="2018-05" db="EMBL/GenBank/DDBJ databases">
        <title>Genomic Encyclopedia of Type Strains, Phase IV (KMG-IV): sequencing the most valuable type-strain genomes for metagenomic binning, comparative biology and taxonomic classification.</title>
        <authorList>
            <person name="Goeker M."/>
        </authorList>
    </citation>
    <scope>NUCLEOTIDE SEQUENCE [LARGE SCALE GENOMIC DNA]</scope>
    <source>
        <strain evidence="2 3">DSM 25134</strain>
    </source>
</reference>
<dbReference type="Gene3D" id="3.40.50.10490">
    <property type="entry name" value="Glucose-6-phosphate isomerase like protein, domain 1"/>
    <property type="match status" value="1"/>
</dbReference>
<dbReference type="PANTHER" id="PTHR30390:SF7">
    <property type="entry name" value="PHOSPHOHEPTOSE ISOMERASE"/>
    <property type="match status" value="1"/>
</dbReference>
<dbReference type="RefSeq" id="WP_059284347.1">
    <property type="nucleotide sequence ID" value="NZ_LNQU01000001.1"/>
</dbReference>
<proteinExistence type="predicted"/>
<dbReference type="GO" id="GO:0016853">
    <property type="term" value="F:isomerase activity"/>
    <property type="evidence" value="ECO:0007669"/>
    <property type="project" value="UniProtKB-KW"/>
</dbReference>
<dbReference type="EMBL" id="QJKC01000013">
    <property type="protein sequence ID" value="PXX44370.1"/>
    <property type="molecule type" value="Genomic_DNA"/>
</dbReference>
<dbReference type="CDD" id="cd05006">
    <property type="entry name" value="SIS_GmhA"/>
    <property type="match status" value="1"/>
</dbReference>
<accession>A0A318JV40</accession>
<keyword evidence="3" id="KW-1185">Reference proteome</keyword>
<evidence type="ECO:0000313" key="2">
    <source>
        <dbReference type="EMBL" id="PXX44370.1"/>
    </source>
</evidence>
<dbReference type="InterPro" id="IPR046348">
    <property type="entry name" value="SIS_dom_sf"/>
</dbReference>
<dbReference type="InterPro" id="IPR035461">
    <property type="entry name" value="GmhA/DiaA"/>
</dbReference>
<gene>
    <name evidence="2" type="ORF">DFR38_11352</name>
</gene>
<dbReference type="AlphaFoldDB" id="A0A318JV40"/>
<dbReference type="Pfam" id="PF13580">
    <property type="entry name" value="SIS_2"/>
    <property type="match status" value="1"/>
</dbReference>
<organism evidence="2 3">
    <name type="scientific">Aquitalea magnusonii</name>
    <dbReference type="NCBI Taxonomy" id="332411"/>
    <lineage>
        <taxon>Bacteria</taxon>
        <taxon>Pseudomonadati</taxon>
        <taxon>Pseudomonadota</taxon>
        <taxon>Betaproteobacteria</taxon>
        <taxon>Neisseriales</taxon>
        <taxon>Chromobacteriaceae</taxon>
        <taxon>Aquitalea</taxon>
    </lineage>
</organism>
<evidence type="ECO:0000313" key="3">
    <source>
        <dbReference type="Proteomes" id="UP000248395"/>
    </source>
</evidence>
<sequence>MLTDNFLIYSQQFQGILAQAQATDGNNIPMSIEHSLQRTKEVLLSVRAEGKDVYLLGNGGSAALVAHVQTDLVNKCRLRAHVLQEPSLLTCMSNDYGYANAYQELISRYIRSGDVVLAVSSSGQSANILQACDSALANEANIITLSGFSANNHLRSKGMINIWLPSDDYGMVEVGHQLILHYLSDSLAEN</sequence>
<dbReference type="GO" id="GO:0097367">
    <property type="term" value="F:carbohydrate derivative binding"/>
    <property type="evidence" value="ECO:0007669"/>
    <property type="project" value="InterPro"/>
</dbReference>
<name>A0A318JV40_9NEIS</name>
<keyword evidence="2" id="KW-0413">Isomerase</keyword>